<sequence length="460" mass="52765">VFWSCVNITVFYVTYQYYKHEAKFFYLRDMLGVSLCLSRGSASVLNLNSAAIFLPMCRTLLVKFRGTKMTKRFIRRGIDRGHFIHVVCASFLLMATVVHVVAHICNAIHFSTNFNEEFSEVNVATFKGENPCKLILTTLAGVSGILMVLLLVMISLLSVPTIRKHSFQLFWYVHHCFPVYYLLLLSHSLGGLLKEQCNVQTHVPGCTMDVGAIPEPVWDMVLRINTILIYLADKVWRNLQSRYPVIVQSVIFHPADVVELEFEKEKFKASPGQYILLMCDKVSHIEWHPFTLTRCPTKCNPTFTIHIRVKGDWTCKFMMCVELVTIRFFVDGPFGGSSQDVFKYNTSVCIAGGVGITPFAAVLNELRMRASLGNLKLRSLYLIWICRQVDCFQWFAEMITDLYWKLWRENCPDVLNVRLFLTGNSTPNLSTLPKFLLKRVSLGRPEMKTIFQEIAKCQTK</sequence>
<feature type="domain" description="FAD-binding FR-type" evidence="7">
    <location>
        <begin position="240"/>
        <end position="340"/>
    </location>
</feature>
<dbReference type="GO" id="GO:0043020">
    <property type="term" value="C:NADPH oxidase complex"/>
    <property type="evidence" value="ECO:0007669"/>
    <property type="project" value="TreeGrafter"/>
</dbReference>
<dbReference type="STRING" id="307972.A0A2G8KIF7"/>
<dbReference type="AlphaFoldDB" id="A0A2G8KIF7"/>
<gene>
    <name evidence="8" type="ORF">BSL78_15392</name>
</gene>
<dbReference type="Pfam" id="PF08030">
    <property type="entry name" value="NAD_binding_6"/>
    <property type="match status" value="1"/>
</dbReference>
<dbReference type="InterPro" id="IPR013121">
    <property type="entry name" value="Fe_red_NAD-bd_6"/>
</dbReference>
<dbReference type="CDD" id="cd06186">
    <property type="entry name" value="NOX_Duox_like_FAD_NADP"/>
    <property type="match status" value="1"/>
</dbReference>
<dbReference type="Proteomes" id="UP000230750">
    <property type="component" value="Unassembled WGS sequence"/>
</dbReference>
<protein>
    <submittedName>
        <fullName evidence="8">Putative NADPH oxidase 4-like</fullName>
    </submittedName>
</protein>
<evidence type="ECO:0000256" key="2">
    <source>
        <dbReference type="ARBA" id="ARBA00022692"/>
    </source>
</evidence>
<dbReference type="InterPro" id="IPR013130">
    <property type="entry name" value="Fe3_Rdtase_TM_dom"/>
</dbReference>
<dbReference type="PROSITE" id="PS51384">
    <property type="entry name" value="FAD_FR"/>
    <property type="match status" value="1"/>
</dbReference>
<dbReference type="EMBL" id="MRZV01000561">
    <property type="protein sequence ID" value="PIK47755.1"/>
    <property type="molecule type" value="Genomic_DNA"/>
</dbReference>
<dbReference type="Pfam" id="PF01794">
    <property type="entry name" value="Ferric_reduct"/>
    <property type="match status" value="1"/>
</dbReference>
<dbReference type="Gene3D" id="3.40.50.80">
    <property type="entry name" value="Nucleotide-binding domain of ferredoxin-NADP reductase (FNR) module"/>
    <property type="match status" value="1"/>
</dbReference>
<comment type="subcellular location">
    <subcellularLocation>
        <location evidence="1">Membrane</location>
        <topology evidence="1">Multi-pass membrane protein</topology>
    </subcellularLocation>
</comment>
<reference evidence="8 9" key="1">
    <citation type="journal article" date="2017" name="PLoS Biol.">
        <title>The sea cucumber genome provides insights into morphological evolution and visceral regeneration.</title>
        <authorList>
            <person name="Zhang X."/>
            <person name="Sun L."/>
            <person name="Yuan J."/>
            <person name="Sun Y."/>
            <person name="Gao Y."/>
            <person name="Zhang L."/>
            <person name="Li S."/>
            <person name="Dai H."/>
            <person name="Hamel J.F."/>
            <person name="Liu C."/>
            <person name="Yu Y."/>
            <person name="Liu S."/>
            <person name="Lin W."/>
            <person name="Guo K."/>
            <person name="Jin S."/>
            <person name="Xu P."/>
            <person name="Storey K.B."/>
            <person name="Huan P."/>
            <person name="Zhang T."/>
            <person name="Zhou Y."/>
            <person name="Zhang J."/>
            <person name="Lin C."/>
            <person name="Li X."/>
            <person name="Xing L."/>
            <person name="Huo D."/>
            <person name="Sun M."/>
            <person name="Wang L."/>
            <person name="Mercier A."/>
            <person name="Li F."/>
            <person name="Yang H."/>
            <person name="Xiang J."/>
        </authorList>
    </citation>
    <scope>NUCLEOTIDE SEQUENCE [LARGE SCALE GENOMIC DNA]</scope>
    <source>
        <strain evidence="8">Shaxun</strain>
        <tissue evidence="8">Muscle</tissue>
    </source>
</reference>
<evidence type="ECO:0000313" key="9">
    <source>
        <dbReference type="Proteomes" id="UP000230750"/>
    </source>
</evidence>
<name>A0A2G8KIF7_STIJA</name>
<evidence type="ECO:0000313" key="8">
    <source>
        <dbReference type="EMBL" id="PIK47755.1"/>
    </source>
</evidence>
<evidence type="ECO:0000259" key="7">
    <source>
        <dbReference type="PROSITE" id="PS51384"/>
    </source>
</evidence>
<dbReference type="GO" id="GO:0042554">
    <property type="term" value="P:superoxide anion generation"/>
    <property type="evidence" value="ECO:0007669"/>
    <property type="project" value="TreeGrafter"/>
</dbReference>
<dbReference type="OrthoDB" id="167398at2759"/>
<feature type="transmembrane region" description="Helical" evidence="6">
    <location>
        <begin position="44"/>
        <end position="62"/>
    </location>
</feature>
<dbReference type="GO" id="GO:0016175">
    <property type="term" value="F:superoxide-generating NAD(P)H oxidase activity"/>
    <property type="evidence" value="ECO:0007669"/>
    <property type="project" value="TreeGrafter"/>
</dbReference>
<dbReference type="Pfam" id="PF08022">
    <property type="entry name" value="FAD_binding_8"/>
    <property type="match status" value="1"/>
</dbReference>
<dbReference type="InterPro" id="IPR050369">
    <property type="entry name" value="RBOH/FRE"/>
</dbReference>
<dbReference type="InterPro" id="IPR039261">
    <property type="entry name" value="FNR_nucleotide-bd"/>
</dbReference>
<evidence type="ECO:0000256" key="6">
    <source>
        <dbReference type="SAM" id="Phobius"/>
    </source>
</evidence>
<keyword evidence="9" id="KW-1185">Reference proteome</keyword>
<dbReference type="SUPFAM" id="SSF63380">
    <property type="entry name" value="Riboflavin synthase domain-like"/>
    <property type="match status" value="1"/>
</dbReference>
<dbReference type="Gene3D" id="2.40.30.10">
    <property type="entry name" value="Translation factors"/>
    <property type="match status" value="1"/>
</dbReference>
<dbReference type="PANTHER" id="PTHR11972:SF153">
    <property type="entry name" value="SUPEROXIDE-GENERATING NADPH OXIDASE HEAVY CHAIN SUBUNIT A"/>
    <property type="match status" value="1"/>
</dbReference>
<dbReference type="InterPro" id="IPR013112">
    <property type="entry name" value="FAD-bd_8"/>
</dbReference>
<comment type="caution">
    <text evidence="8">The sequence shown here is derived from an EMBL/GenBank/DDBJ whole genome shotgun (WGS) entry which is preliminary data.</text>
</comment>
<evidence type="ECO:0000256" key="4">
    <source>
        <dbReference type="ARBA" id="ARBA00023002"/>
    </source>
</evidence>
<feature type="non-terminal residue" evidence="8">
    <location>
        <position position="1"/>
    </location>
</feature>
<accession>A0A2G8KIF7</accession>
<feature type="transmembrane region" description="Helical" evidence="6">
    <location>
        <begin position="83"/>
        <end position="104"/>
    </location>
</feature>
<keyword evidence="3 6" id="KW-1133">Transmembrane helix</keyword>
<dbReference type="InterPro" id="IPR017927">
    <property type="entry name" value="FAD-bd_FR_type"/>
</dbReference>
<dbReference type="GO" id="GO:0006952">
    <property type="term" value="P:defense response"/>
    <property type="evidence" value="ECO:0007669"/>
    <property type="project" value="TreeGrafter"/>
</dbReference>
<keyword evidence="2 6" id="KW-0812">Transmembrane</keyword>
<evidence type="ECO:0000256" key="1">
    <source>
        <dbReference type="ARBA" id="ARBA00004141"/>
    </source>
</evidence>
<feature type="transmembrane region" description="Helical" evidence="6">
    <location>
        <begin position="169"/>
        <end position="193"/>
    </location>
</feature>
<keyword evidence="4" id="KW-0560">Oxidoreductase</keyword>
<evidence type="ECO:0000256" key="5">
    <source>
        <dbReference type="ARBA" id="ARBA00023136"/>
    </source>
</evidence>
<dbReference type="PANTHER" id="PTHR11972">
    <property type="entry name" value="NADPH OXIDASE"/>
    <property type="match status" value="1"/>
</dbReference>
<organism evidence="8 9">
    <name type="scientific">Stichopus japonicus</name>
    <name type="common">Sea cucumber</name>
    <dbReference type="NCBI Taxonomy" id="307972"/>
    <lineage>
        <taxon>Eukaryota</taxon>
        <taxon>Metazoa</taxon>
        <taxon>Echinodermata</taxon>
        <taxon>Eleutherozoa</taxon>
        <taxon>Echinozoa</taxon>
        <taxon>Holothuroidea</taxon>
        <taxon>Aspidochirotacea</taxon>
        <taxon>Aspidochirotida</taxon>
        <taxon>Stichopodidae</taxon>
        <taxon>Apostichopus</taxon>
    </lineage>
</organism>
<evidence type="ECO:0000256" key="3">
    <source>
        <dbReference type="ARBA" id="ARBA00022989"/>
    </source>
</evidence>
<proteinExistence type="predicted"/>
<dbReference type="InterPro" id="IPR017938">
    <property type="entry name" value="Riboflavin_synthase-like_b-brl"/>
</dbReference>
<feature type="transmembrane region" description="Helical" evidence="6">
    <location>
        <begin position="134"/>
        <end position="157"/>
    </location>
</feature>
<keyword evidence="5 6" id="KW-0472">Membrane</keyword>
<dbReference type="SUPFAM" id="SSF52343">
    <property type="entry name" value="Ferredoxin reductase-like, C-terminal NADP-linked domain"/>
    <property type="match status" value="1"/>
</dbReference>